<dbReference type="Proteomes" id="UP000260136">
    <property type="component" value="Chromosome"/>
</dbReference>
<evidence type="ECO:0000313" key="2">
    <source>
        <dbReference type="Proteomes" id="UP000260136"/>
    </source>
</evidence>
<dbReference type="AlphaFoldDB" id="A0A3B0PCI6"/>
<gene>
    <name evidence="1" type="ORF">NCTC10115_00618</name>
</gene>
<dbReference type="SUPFAM" id="SSF52540">
    <property type="entry name" value="P-loop containing nucleoside triphosphate hydrolases"/>
    <property type="match status" value="1"/>
</dbReference>
<organism evidence="1 2">
    <name type="scientific">Mycoplasmoides gallisepticum</name>
    <name type="common">Mycoplasma gallisepticum</name>
    <dbReference type="NCBI Taxonomy" id="2096"/>
    <lineage>
        <taxon>Bacteria</taxon>
        <taxon>Bacillati</taxon>
        <taxon>Mycoplasmatota</taxon>
        <taxon>Mycoplasmoidales</taxon>
        <taxon>Mycoplasmoidaceae</taxon>
        <taxon>Mycoplasmoides</taxon>
    </lineage>
</organism>
<reference evidence="2" key="1">
    <citation type="submission" date="2018-06" db="EMBL/GenBank/DDBJ databases">
        <authorList>
            <consortium name="Pathogen Informatics"/>
        </authorList>
    </citation>
    <scope>NUCLEOTIDE SEQUENCE [LARGE SCALE GENOMIC DNA]</scope>
    <source>
        <strain evidence="2">NCTC10115</strain>
    </source>
</reference>
<accession>A0A3B0PCI6</accession>
<sequence length="85" mass="9537">MINNEKKYIKELVLSNSSSEHILQFLPGVNVIIGTKGGGKSTLLKILYGLHANYSNYDSDIDQIAKTFGFNVDKLVYSNGDIKRW</sequence>
<proteinExistence type="predicted"/>
<protein>
    <submittedName>
        <fullName evidence="1">Hypothetical domain protein</fullName>
    </submittedName>
</protein>
<name>A0A3B0PCI6_MYCGL</name>
<dbReference type="InterPro" id="IPR027417">
    <property type="entry name" value="P-loop_NTPase"/>
</dbReference>
<evidence type="ECO:0000313" key="1">
    <source>
        <dbReference type="EMBL" id="SYV94299.1"/>
    </source>
</evidence>
<dbReference type="Gene3D" id="3.40.50.300">
    <property type="entry name" value="P-loop containing nucleotide triphosphate hydrolases"/>
    <property type="match status" value="1"/>
</dbReference>
<feature type="non-terminal residue" evidence="1">
    <location>
        <position position="85"/>
    </location>
</feature>
<dbReference type="EMBL" id="LS991952">
    <property type="protein sequence ID" value="SYV94299.1"/>
    <property type="molecule type" value="Genomic_DNA"/>
</dbReference>